<dbReference type="NCBIfam" id="NF033855">
    <property type="entry name" value="tRNA_MNMC2"/>
    <property type="match status" value="1"/>
</dbReference>
<feature type="region of interest" description="FAD-dependent cmnm(5)s(2)U34 oxidoreductase" evidence="10">
    <location>
        <begin position="266"/>
        <end position="679"/>
    </location>
</feature>
<keyword evidence="7 10" id="KW-0274">FAD</keyword>
<dbReference type="Proteomes" id="UP000324065">
    <property type="component" value="Unassembled WGS sequence"/>
</dbReference>
<keyword evidence="1 10" id="KW-0963">Cytoplasm</keyword>
<keyword evidence="5 10" id="KW-0949">S-adenosyl-L-methionine</keyword>
<feature type="region of interest" description="Disordered" evidence="11">
    <location>
        <begin position="593"/>
        <end position="620"/>
    </location>
</feature>
<evidence type="ECO:0000256" key="1">
    <source>
        <dbReference type="ARBA" id="ARBA00022490"/>
    </source>
</evidence>
<evidence type="ECO:0000256" key="2">
    <source>
        <dbReference type="ARBA" id="ARBA00022603"/>
    </source>
</evidence>
<gene>
    <name evidence="10 14" type="primary">mnmC</name>
    <name evidence="14" type="ORF">F1188_02950</name>
</gene>
<evidence type="ECO:0000256" key="5">
    <source>
        <dbReference type="ARBA" id="ARBA00022691"/>
    </source>
</evidence>
<evidence type="ECO:0000259" key="12">
    <source>
        <dbReference type="Pfam" id="PF01266"/>
    </source>
</evidence>
<keyword evidence="6 10" id="KW-0819">tRNA processing</keyword>
<feature type="region of interest" description="tRNA (mnm(5)s(2)U34)-methyltransferase" evidence="10">
    <location>
        <begin position="1"/>
        <end position="238"/>
    </location>
</feature>
<evidence type="ECO:0000256" key="11">
    <source>
        <dbReference type="SAM" id="MobiDB-lite"/>
    </source>
</evidence>
<keyword evidence="3 10" id="KW-0285">Flavoprotein</keyword>
<comment type="caution">
    <text evidence="14">The sequence shown here is derived from an EMBL/GenBank/DDBJ whole genome shotgun (WGS) entry which is preliminary data.</text>
</comment>
<evidence type="ECO:0000256" key="8">
    <source>
        <dbReference type="ARBA" id="ARBA00023002"/>
    </source>
</evidence>
<dbReference type="RefSeq" id="WP_150060898.1">
    <property type="nucleotide sequence ID" value="NZ_JACHII010000003.1"/>
</dbReference>
<evidence type="ECO:0000313" key="14">
    <source>
        <dbReference type="EMBL" id="KAA5606887.1"/>
    </source>
</evidence>
<keyword evidence="2 10" id="KW-0489">Methyltransferase</keyword>
<keyword evidence="9 10" id="KW-0511">Multifunctional enzyme</keyword>
<dbReference type="InterPro" id="IPR006076">
    <property type="entry name" value="FAD-dep_OxRdtase"/>
</dbReference>
<dbReference type="NCBIfam" id="TIGR03197">
    <property type="entry name" value="MnmC_Cterm"/>
    <property type="match status" value="1"/>
</dbReference>
<accession>A0A5M6IG76</accession>
<evidence type="ECO:0000256" key="4">
    <source>
        <dbReference type="ARBA" id="ARBA00022679"/>
    </source>
</evidence>
<evidence type="ECO:0000313" key="15">
    <source>
        <dbReference type="Proteomes" id="UP000324065"/>
    </source>
</evidence>
<comment type="similarity">
    <text evidence="10">In the N-terminal section; belongs to the methyltransferase superfamily. tRNA (mnm(5)s(2)U34)-methyltransferase family.</text>
</comment>
<name>A0A5M6IG76_9PROT</name>
<evidence type="ECO:0000256" key="9">
    <source>
        <dbReference type="ARBA" id="ARBA00023268"/>
    </source>
</evidence>
<protein>
    <recommendedName>
        <fullName evidence="10">tRNA 5-methylaminomethyl-2-thiouridine biosynthesis bifunctional protein MnmC</fullName>
        <shortName evidence="10">tRNA mnm(5)s(2)U biosynthesis bifunctional protein</shortName>
    </recommendedName>
    <domain>
        <recommendedName>
            <fullName evidence="10">tRNA (mnm(5)s(2)U34)-methyltransferase</fullName>
            <ecNumber evidence="10">2.1.1.61</ecNumber>
        </recommendedName>
    </domain>
    <domain>
        <recommendedName>
            <fullName evidence="10">FAD-dependent cmnm(5)s(2)U34 oxidoreductase</fullName>
            <ecNumber evidence="10">1.5.-.-</ecNumber>
        </recommendedName>
    </domain>
</protein>
<keyword evidence="8 10" id="KW-0560">Oxidoreductase</keyword>
<dbReference type="GO" id="GO:0032259">
    <property type="term" value="P:methylation"/>
    <property type="evidence" value="ECO:0007669"/>
    <property type="project" value="UniProtKB-KW"/>
</dbReference>
<feature type="domain" description="MnmC-like methyltransferase" evidence="13">
    <location>
        <begin position="117"/>
        <end position="236"/>
    </location>
</feature>
<dbReference type="InterPro" id="IPR008471">
    <property type="entry name" value="MnmC-like_methylTransf"/>
</dbReference>
<comment type="catalytic activity">
    <reaction evidence="10">
        <text>5-aminomethyl-2-thiouridine(34) in tRNA + S-adenosyl-L-methionine = 5-methylaminomethyl-2-thiouridine(34) in tRNA + S-adenosyl-L-homocysteine + H(+)</text>
        <dbReference type="Rhea" id="RHEA:19569"/>
        <dbReference type="Rhea" id="RHEA-COMP:10195"/>
        <dbReference type="Rhea" id="RHEA-COMP:10197"/>
        <dbReference type="ChEBI" id="CHEBI:15378"/>
        <dbReference type="ChEBI" id="CHEBI:57856"/>
        <dbReference type="ChEBI" id="CHEBI:59789"/>
        <dbReference type="ChEBI" id="CHEBI:74454"/>
        <dbReference type="ChEBI" id="CHEBI:74455"/>
        <dbReference type="EC" id="2.1.1.61"/>
    </reaction>
</comment>
<dbReference type="OrthoDB" id="9786494at2"/>
<dbReference type="GO" id="GO:0050660">
    <property type="term" value="F:flavin adenine dinucleotide binding"/>
    <property type="evidence" value="ECO:0007669"/>
    <property type="project" value="UniProtKB-UniRule"/>
</dbReference>
<dbReference type="InterPro" id="IPR047785">
    <property type="entry name" value="tRNA_MNMC2"/>
</dbReference>
<dbReference type="EC" id="1.5.-.-" evidence="10"/>
<dbReference type="GO" id="GO:0002097">
    <property type="term" value="P:tRNA wobble base modification"/>
    <property type="evidence" value="ECO:0007669"/>
    <property type="project" value="UniProtKB-UniRule"/>
</dbReference>
<dbReference type="InterPro" id="IPR023032">
    <property type="entry name" value="tRNA_MAMT_biosynth_bifunc_MnmC"/>
</dbReference>
<comment type="similarity">
    <text evidence="10">In the C-terminal section; belongs to the DAO family.</text>
</comment>
<dbReference type="AlphaFoldDB" id="A0A5M6IG76"/>
<dbReference type="InterPro" id="IPR036188">
    <property type="entry name" value="FAD/NAD-bd_sf"/>
</dbReference>
<dbReference type="GO" id="GO:0005737">
    <property type="term" value="C:cytoplasm"/>
    <property type="evidence" value="ECO:0007669"/>
    <property type="project" value="UniProtKB-SubCell"/>
</dbReference>
<dbReference type="PANTHER" id="PTHR13847">
    <property type="entry name" value="SARCOSINE DEHYDROGENASE-RELATED"/>
    <property type="match status" value="1"/>
</dbReference>
<dbReference type="GO" id="GO:0004808">
    <property type="term" value="F:tRNA (5-methylaminomethyl-2-thiouridylate)(34)-methyltransferase activity"/>
    <property type="evidence" value="ECO:0007669"/>
    <property type="project" value="UniProtKB-EC"/>
</dbReference>
<organism evidence="14 15">
    <name type="scientific">Roseospira marina</name>
    <dbReference type="NCBI Taxonomy" id="140057"/>
    <lineage>
        <taxon>Bacteria</taxon>
        <taxon>Pseudomonadati</taxon>
        <taxon>Pseudomonadota</taxon>
        <taxon>Alphaproteobacteria</taxon>
        <taxon>Rhodospirillales</taxon>
        <taxon>Rhodospirillaceae</taxon>
        <taxon>Roseospira</taxon>
    </lineage>
</organism>
<evidence type="ECO:0000256" key="6">
    <source>
        <dbReference type="ARBA" id="ARBA00022694"/>
    </source>
</evidence>
<dbReference type="PANTHER" id="PTHR13847:SF283">
    <property type="entry name" value="TRNA 5-METHYLAMINOMETHYL-2-THIOURIDINE BIOSYNTHESIS BIFUNCTIONAL PROTEIN MNMC"/>
    <property type="match status" value="1"/>
</dbReference>
<dbReference type="Gene3D" id="3.30.9.10">
    <property type="entry name" value="D-Amino Acid Oxidase, subunit A, domain 2"/>
    <property type="match status" value="1"/>
</dbReference>
<dbReference type="SUPFAM" id="SSF51905">
    <property type="entry name" value="FAD/NAD(P)-binding domain"/>
    <property type="match status" value="1"/>
</dbReference>
<dbReference type="Gene3D" id="3.50.50.60">
    <property type="entry name" value="FAD/NAD(P)-binding domain"/>
    <property type="match status" value="1"/>
</dbReference>
<keyword evidence="4 10" id="KW-0808">Transferase</keyword>
<evidence type="ECO:0000256" key="10">
    <source>
        <dbReference type="HAMAP-Rule" id="MF_01102"/>
    </source>
</evidence>
<keyword evidence="15" id="KW-1185">Reference proteome</keyword>
<reference evidence="14 15" key="1">
    <citation type="submission" date="2019-09" db="EMBL/GenBank/DDBJ databases">
        <title>Genome sequence of Roseospira marina, one of the more divergent members of the non-sulfur purple photosynthetic bacterial family, the Rhodospirillaceae.</title>
        <authorList>
            <person name="Meyer T."/>
            <person name="Kyndt J."/>
        </authorList>
    </citation>
    <scope>NUCLEOTIDE SEQUENCE [LARGE SCALE GENOMIC DNA]</scope>
    <source>
        <strain evidence="14 15">DSM 15113</strain>
    </source>
</reference>
<comment type="cofactor">
    <cofactor evidence="10">
        <name>FAD</name>
        <dbReference type="ChEBI" id="CHEBI:57692"/>
    </cofactor>
</comment>
<evidence type="ECO:0000259" key="13">
    <source>
        <dbReference type="Pfam" id="PF05430"/>
    </source>
</evidence>
<dbReference type="InterPro" id="IPR017610">
    <property type="entry name" value="tRNA_S-uridine_synth_MnmC_C"/>
</dbReference>
<evidence type="ECO:0000256" key="3">
    <source>
        <dbReference type="ARBA" id="ARBA00022630"/>
    </source>
</evidence>
<dbReference type="Gene3D" id="3.40.50.150">
    <property type="entry name" value="Vaccinia Virus protein VP39"/>
    <property type="match status" value="1"/>
</dbReference>
<dbReference type="InterPro" id="IPR029063">
    <property type="entry name" value="SAM-dependent_MTases_sf"/>
</dbReference>
<evidence type="ECO:0000256" key="7">
    <source>
        <dbReference type="ARBA" id="ARBA00022827"/>
    </source>
</evidence>
<dbReference type="GO" id="GO:0016645">
    <property type="term" value="F:oxidoreductase activity, acting on the CH-NH group of donors"/>
    <property type="evidence" value="ECO:0007669"/>
    <property type="project" value="InterPro"/>
</dbReference>
<proteinExistence type="inferred from homology"/>
<dbReference type="Pfam" id="PF05430">
    <property type="entry name" value="Methyltransf_30"/>
    <property type="match status" value="1"/>
</dbReference>
<comment type="subcellular location">
    <subcellularLocation>
        <location evidence="10">Cytoplasm</location>
    </subcellularLocation>
</comment>
<dbReference type="EC" id="2.1.1.61" evidence="10"/>
<dbReference type="EMBL" id="VWPJ01000002">
    <property type="protein sequence ID" value="KAA5606887.1"/>
    <property type="molecule type" value="Genomic_DNA"/>
</dbReference>
<dbReference type="Pfam" id="PF01266">
    <property type="entry name" value="DAO"/>
    <property type="match status" value="1"/>
</dbReference>
<dbReference type="HAMAP" id="MF_01102">
    <property type="entry name" value="MnmC"/>
    <property type="match status" value="1"/>
</dbReference>
<sequence>MTAAVSRAWTIGRPRLAWDPDGTPRSLDVDDGFASAADALGEARHVLLDGIGAPAVWDRPGPFTIAETGFGTGLNLLATWDLWRRTAPPDARPHWVSVEGWPLRPDEAARALARFPDLADLAATLLAAWPPPEPGLHVRALDHRVTLTLALGRADEALPALTGPVDAWALDGFAPARNPDLWSPAVYAEVARLSRPGARLATYTAAGSVRRGLEAAGFAVRRAPGFADKRECLRATFQGPAGTPPPTVPWAAPPSPAPVGARVAIIGAGLAGCAVAEALRRRGAGPVTVVDARGHPRDSRPAGLLGLLEPRLEKEASPVADLHAVAAPTAIALYDRLAREGEDPWRGPRGVMAVDRARRDDAWRAAVVARMGWPPDWLEALDARDAATRLGGVAPPTESALWHPRGGCLAPTAVLTALLADTPVRTAVVDRLEPRDSSDWILRAPDGRPILEADAVVITAATDTARLWPAARLPLRPTRGQISLLRAAGPDAPPRVAVSGPIYATPPVSDGAGGWRRILGATQVPWRADAGDPYAPRPQDDERLRATLATDWPALADALAEEPTEGALAGLRATTPDHLPLAGPLFDAETLARQHGEALRHGRRPGRRVQDPPGTDGPPGLYTLCGLGSHGLLLAPMMADGIAAQITGTPGPLPPTLAAAVHPARFTARALIRGRVVPP</sequence>
<feature type="domain" description="FAD dependent oxidoreductase" evidence="12">
    <location>
        <begin position="262"/>
        <end position="644"/>
    </location>
</feature>
<comment type="function">
    <text evidence="10">Catalyzes the last two steps in the biosynthesis of 5-methylaminomethyl-2-thiouridine (mnm(5)s(2)U) at the wobble position (U34) in tRNA. Catalyzes the FAD-dependent demodification of cmnm(5)s(2)U34 to nm(5)s(2)U34, followed by the transfer of a methyl group from S-adenosyl-L-methionine to nm(5)s(2)U34, to form mnm(5)s(2)U34.</text>
</comment>